<dbReference type="GO" id="GO:0003855">
    <property type="term" value="F:3-dehydroquinate dehydratase activity"/>
    <property type="evidence" value="ECO:0007669"/>
    <property type="project" value="InterPro"/>
</dbReference>
<dbReference type="InterPro" id="IPR036291">
    <property type="entry name" value="NAD(P)-bd_dom_sf"/>
</dbReference>
<comment type="caution">
    <text evidence="4">The sequence shown here is derived from an EMBL/GenBank/DDBJ whole genome shotgun (WGS) entry which is preliminary data.</text>
</comment>
<dbReference type="SUPFAM" id="SSF51569">
    <property type="entry name" value="Aldolase"/>
    <property type="match status" value="1"/>
</dbReference>
<dbReference type="EMBL" id="BSTI01000023">
    <property type="protein sequence ID" value="GLY70481.1"/>
    <property type="molecule type" value="Genomic_DNA"/>
</dbReference>
<evidence type="ECO:0000259" key="3">
    <source>
        <dbReference type="Pfam" id="PF08501"/>
    </source>
</evidence>
<keyword evidence="2" id="KW-0028">Amino-acid biosynthesis</keyword>
<dbReference type="AlphaFoldDB" id="A0A9W6R6U1"/>
<dbReference type="Gene3D" id="3.20.20.70">
    <property type="entry name" value="Aldolase class I"/>
    <property type="match status" value="1"/>
</dbReference>
<evidence type="ECO:0000313" key="4">
    <source>
        <dbReference type="EMBL" id="GLY70481.1"/>
    </source>
</evidence>
<sequence length="510" mass="54124">MTNNLSSPRPAWNGAAERTCAIVATLTTTMWKGRDDLRALRGKATALEVRADLAGSPDLDVLRGLFDGELVYCLRSAEYGGAFAGDAAERRRHLLAAARSYDVVELEVDRDLSPDLLAAIPPQRRRICWYGRGLDSAGLRAVFARMVSTPACLYVLAPEAETVEQAMAPLRLLAGLDRSDVTAFATGNLGACSRVLAPWFGAPVVFGGLGEDGAGGVPSVPHLLNAYPFPVLPPLEQVYGIVSRPMRESDSPRLHNDAYRVLGLPALYVPLPANEFSGSWAAMCAGFEQLGLRFGGATVAAPFKEEALRLADAASAEAVHTGAANLVVREGGGWRAYTTDPDGVVGALQRAGVNLAGRAAAVVGCGGAGRGAAAGLLRAGAVPTIVNRGRERGRYAAHLLGVDYLPLARFAPEKYSLIVHATPVRGMPPFAVDRIADGAVVVDFVYGPEETELAAAVRARHGVFVDGRRVLEVEVDRQFQLLTGRSRPGPSESHGEFGFPVVPAQREFLR</sequence>
<proteinExistence type="predicted"/>
<comment type="pathway">
    <text evidence="1">Metabolic intermediate biosynthesis; chorismate biosynthesis; chorismate from D-erythrose 4-phosphate and phosphoenolpyruvate: step 4/7.</text>
</comment>
<accession>A0A9W6R6U1</accession>
<dbReference type="Gene3D" id="3.40.50.10860">
    <property type="entry name" value="Leucine Dehydrogenase, chain A, domain 1"/>
    <property type="match status" value="1"/>
</dbReference>
<evidence type="ECO:0000256" key="2">
    <source>
        <dbReference type="ARBA" id="ARBA00023141"/>
    </source>
</evidence>
<protein>
    <recommendedName>
        <fullName evidence="3">Shikimate dehydrogenase substrate binding N-terminal domain-containing protein</fullName>
    </recommendedName>
</protein>
<name>A0A9W6R6U1_9PSEU</name>
<evidence type="ECO:0000256" key="1">
    <source>
        <dbReference type="ARBA" id="ARBA00004871"/>
    </source>
</evidence>
<dbReference type="PANTHER" id="PTHR21089">
    <property type="entry name" value="SHIKIMATE DEHYDROGENASE"/>
    <property type="match status" value="1"/>
</dbReference>
<dbReference type="InterPro" id="IPR022893">
    <property type="entry name" value="Shikimate_DH_fam"/>
</dbReference>
<dbReference type="GO" id="GO:0009423">
    <property type="term" value="P:chorismate biosynthetic process"/>
    <property type="evidence" value="ECO:0007669"/>
    <property type="project" value="TreeGrafter"/>
</dbReference>
<dbReference type="InterPro" id="IPR013785">
    <property type="entry name" value="Aldolase_TIM"/>
</dbReference>
<dbReference type="InterPro" id="IPR013708">
    <property type="entry name" value="Shikimate_DH-bd_N"/>
</dbReference>
<dbReference type="SUPFAM" id="SSF51735">
    <property type="entry name" value="NAD(P)-binding Rossmann-fold domains"/>
    <property type="match status" value="1"/>
</dbReference>
<dbReference type="GO" id="GO:0004764">
    <property type="term" value="F:shikimate 3-dehydrogenase (NADP+) activity"/>
    <property type="evidence" value="ECO:0007669"/>
    <property type="project" value="InterPro"/>
</dbReference>
<dbReference type="Pfam" id="PF08501">
    <property type="entry name" value="Shikimate_dh_N"/>
    <property type="match status" value="1"/>
</dbReference>
<evidence type="ECO:0000313" key="5">
    <source>
        <dbReference type="Proteomes" id="UP001165136"/>
    </source>
</evidence>
<dbReference type="Gene3D" id="3.40.50.720">
    <property type="entry name" value="NAD(P)-binding Rossmann-like Domain"/>
    <property type="match status" value="1"/>
</dbReference>
<dbReference type="InterPro" id="IPR046346">
    <property type="entry name" value="Aminoacid_DH-like_N_sf"/>
</dbReference>
<dbReference type="GO" id="GO:0019632">
    <property type="term" value="P:shikimate metabolic process"/>
    <property type="evidence" value="ECO:0007669"/>
    <property type="project" value="TreeGrafter"/>
</dbReference>
<dbReference type="GO" id="GO:0009073">
    <property type="term" value="P:aromatic amino acid family biosynthetic process"/>
    <property type="evidence" value="ECO:0007669"/>
    <property type="project" value="UniProtKB-KW"/>
</dbReference>
<organism evidence="4 5">
    <name type="scientific">Amycolatopsis taiwanensis</name>
    <dbReference type="NCBI Taxonomy" id="342230"/>
    <lineage>
        <taxon>Bacteria</taxon>
        <taxon>Bacillati</taxon>
        <taxon>Actinomycetota</taxon>
        <taxon>Actinomycetes</taxon>
        <taxon>Pseudonocardiales</taxon>
        <taxon>Pseudonocardiaceae</taxon>
        <taxon>Amycolatopsis</taxon>
    </lineage>
</organism>
<keyword evidence="5" id="KW-1185">Reference proteome</keyword>
<keyword evidence="2" id="KW-0057">Aromatic amino acid biosynthesis</keyword>
<dbReference type="PANTHER" id="PTHR21089:SF1">
    <property type="entry name" value="BIFUNCTIONAL 3-DEHYDROQUINATE DEHYDRATASE_SHIKIMATE DEHYDROGENASE, CHLOROPLASTIC"/>
    <property type="match status" value="1"/>
</dbReference>
<dbReference type="SUPFAM" id="SSF53223">
    <property type="entry name" value="Aminoacid dehydrogenase-like, N-terminal domain"/>
    <property type="match status" value="1"/>
</dbReference>
<dbReference type="InterPro" id="IPR001381">
    <property type="entry name" value="DHquinase_I"/>
</dbReference>
<gene>
    <name evidence="4" type="ORF">Atai01_71000</name>
</gene>
<dbReference type="Proteomes" id="UP001165136">
    <property type="component" value="Unassembled WGS sequence"/>
</dbReference>
<reference evidence="4" key="1">
    <citation type="submission" date="2023-03" db="EMBL/GenBank/DDBJ databases">
        <title>Amycolatopsis taiwanensis NBRC 103393.</title>
        <authorList>
            <person name="Ichikawa N."/>
            <person name="Sato H."/>
            <person name="Tonouchi N."/>
        </authorList>
    </citation>
    <scope>NUCLEOTIDE SEQUENCE</scope>
    <source>
        <strain evidence="4">NBRC 103393</strain>
    </source>
</reference>
<dbReference type="RefSeq" id="WP_084143569.1">
    <property type="nucleotide sequence ID" value="NZ_BSTI01000023.1"/>
</dbReference>
<feature type="domain" description="Shikimate dehydrogenase substrate binding N-terminal" evidence="3">
    <location>
        <begin position="241"/>
        <end position="327"/>
    </location>
</feature>
<dbReference type="Pfam" id="PF01487">
    <property type="entry name" value="DHquinase_I"/>
    <property type="match status" value="1"/>
</dbReference>